<dbReference type="GO" id="GO:0005829">
    <property type="term" value="C:cytosol"/>
    <property type="evidence" value="ECO:0007669"/>
    <property type="project" value="TreeGrafter"/>
</dbReference>
<evidence type="ECO:0000313" key="6">
    <source>
        <dbReference type="Proteomes" id="UP000298058"/>
    </source>
</evidence>
<dbReference type="RefSeq" id="WP_135761255.1">
    <property type="nucleotide sequence ID" value="NZ_RQHW01000047.1"/>
</dbReference>
<dbReference type="Pfam" id="PF19289">
    <property type="entry name" value="PmbA_TldD_3rd"/>
    <property type="match status" value="1"/>
</dbReference>
<name>A0A4R9LY00_9LEPT</name>
<keyword evidence="6" id="KW-1185">Reference proteome</keyword>
<feature type="domain" description="Metalloprotease TldD/E N-terminal" evidence="3">
    <location>
        <begin position="32"/>
        <end position="90"/>
    </location>
</feature>
<comment type="similarity">
    <text evidence="1">Belongs to the peptidase U62 family.</text>
</comment>
<dbReference type="Proteomes" id="UP000298058">
    <property type="component" value="Unassembled WGS sequence"/>
</dbReference>
<dbReference type="OrthoDB" id="9803618at2"/>
<dbReference type="GO" id="GO:0006508">
    <property type="term" value="P:proteolysis"/>
    <property type="evidence" value="ECO:0007669"/>
    <property type="project" value="InterPro"/>
</dbReference>
<evidence type="ECO:0000256" key="2">
    <source>
        <dbReference type="SAM" id="MobiDB-lite"/>
    </source>
</evidence>
<gene>
    <name evidence="5" type="ORF">EHS15_14400</name>
</gene>
<evidence type="ECO:0000259" key="3">
    <source>
        <dbReference type="Pfam" id="PF01523"/>
    </source>
</evidence>
<organism evidence="5 6">
    <name type="scientific">Leptospira idonii</name>
    <dbReference type="NCBI Taxonomy" id="1193500"/>
    <lineage>
        <taxon>Bacteria</taxon>
        <taxon>Pseudomonadati</taxon>
        <taxon>Spirochaetota</taxon>
        <taxon>Spirochaetia</taxon>
        <taxon>Leptospirales</taxon>
        <taxon>Leptospiraceae</taxon>
        <taxon>Leptospira</taxon>
    </lineage>
</organism>
<feature type="domain" description="Metalloprotease TldD/E C-terminal" evidence="4">
    <location>
        <begin position="241"/>
        <end position="455"/>
    </location>
</feature>
<dbReference type="Gene3D" id="3.30.2290.10">
    <property type="entry name" value="PmbA/TldD superfamily"/>
    <property type="match status" value="1"/>
</dbReference>
<sequence>MNKTSIQKKLDEQKNHLESLVQKAKANGIDQVEIFSSYGYAEEVSLEKNDLNNCTATEENMFGIRVIEKGNQGFITTNHLPSLYESILEARDLAKSQTTPDPDLVLPEAQPLEERPSQYDESLDKLGLSDLVEIAKSSLQWRKENFPKVNIDSGDMSLSKGFKLIVSSKGVNASQLGAGISASVMGMAVDGSDVGSFDYDSASGNDYPYFAEKWKTAFQTFGEKCMGALGAKSIPGFKGYILLPPDAVYSFFLGSFIGALNGTGIRKGKSKMAGKLGTKVADSKLSIWEDPTIDRYAGTTAFDREGQPTRKQSILKEGVLETYFYNTYEAKKAGLSRSNGFATGGAQALPGCGPRQLQIAPGTADKDDFFKLPEKTLFVNRISGTSDGPSGDFSGVVKGSYLLDQGEKIPVKEVQIVGNVYETLNRIVGISKQGELLGESYWAPYFLLEGFTITGMGDGN</sequence>
<dbReference type="EMBL" id="RQHW01000047">
    <property type="protein sequence ID" value="TGN18572.1"/>
    <property type="molecule type" value="Genomic_DNA"/>
</dbReference>
<dbReference type="SUPFAM" id="SSF111283">
    <property type="entry name" value="Putative modulator of DNA gyrase, PmbA/TldD"/>
    <property type="match status" value="1"/>
</dbReference>
<dbReference type="PANTHER" id="PTHR43421:SF1">
    <property type="entry name" value="METALLOPROTEASE PMBA"/>
    <property type="match status" value="1"/>
</dbReference>
<dbReference type="InterPro" id="IPR035068">
    <property type="entry name" value="TldD/PmbA_N"/>
</dbReference>
<evidence type="ECO:0000256" key="1">
    <source>
        <dbReference type="ARBA" id="ARBA00005836"/>
    </source>
</evidence>
<evidence type="ECO:0000259" key="4">
    <source>
        <dbReference type="Pfam" id="PF19289"/>
    </source>
</evidence>
<protein>
    <submittedName>
        <fullName evidence="5">TldD/PmbA family protein</fullName>
    </submittedName>
</protein>
<dbReference type="PANTHER" id="PTHR43421">
    <property type="entry name" value="METALLOPROTEASE PMBA"/>
    <property type="match status" value="1"/>
</dbReference>
<dbReference type="Pfam" id="PF01523">
    <property type="entry name" value="PmbA_TldD_1st"/>
    <property type="match status" value="1"/>
</dbReference>
<dbReference type="GO" id="GO:0008237">
    <property type="term" value="F:metallopeptidase activity"/>
    <property type="evidence" value="ECO:0007669"/>
    <property type="project" value="InterPro"/>
</dbReference>
<proteinExistence type="inferred from homology"/>
<accession>A0A4R9LY00</accession>
<comment type="caution">
    <text evidence="5">The sequence shown here is derived from an EMBL/GenBank/DDBJ whole genome shotgun (WGS) entry which is preliminary data.</text>
</comment>
<reference evidence="5" key="1">
    <citation type="journal article" date="2019" name="PLoS Negl. Trop. Dis.">
        <title>Revisiting the worldwide diversity of Leptospira species in the environment.</title>
        <authorList>
            <person name="Vincent A.T."/>
            <person name="Schiettekatte O."/>
            <person name="Bourhy P."/>
            <person name="Veyrier F.J."/>
            <person name="Picardeau M."/>
        </authorList>
    </citation>
    <scope>NUCLEOTIDE SEQUENCE [LARGE SCALE GENOMIC DNA]</scope>
    <source>
        <strain evidence="5">201300427</strain>
    </source>
</reference>
<dbReference type="AlphaFoldDB" id="A0A4R9LY00"/>
<dbReference type="InterPro" id="IPR036059">
    <property type="entry name" value="TldD/PmbA_sf"/>
</dbReference>
<dbReference type="InterPro" id="IPR045569">
    <property type="entry name" value="Metalloprtase-TldD/E_C"/>
</dbReference>
<dbReference type="InterPro" id="IPR002510">
    <property type="entry name" value="Metalloprtase-TldD/E_N"/>
</dbReference>
<evidence type="ECO:0000313" key="5">
    <source>
        <dbReference type="EMBL" id="TGN18572.1"/>
    </source>
</evidence>
<feature type="region of interest" description="Disordered" evidence="2">
    <location>
        <begin position="97"/>
        <end position="116"/>
    </location>
</feature>
<dbReference type="InterPro" id="IPR047657">
    <property type="entry name" value="PmbA"/>
</dbReference>